<evidence type="ECO:0000313" key="4">
    <source>
        <dbReference type="Proteomes" id="UP000694416"/>
    </source>
</evidence>
<protein>
    <recommendedName>
        <fullName evidence="5">Secreted protein</fullName>
    </recommendedName>
</protein>
<reference evidence="3" key="1">
    <citation type="submission" date="2025-08" db="UniProtKB">
        <authorList>
            <consortium name="Ensembl"/>
        </authorList>
    </citation>
    <scope>IDENTIFICATION</scope>
</reference>
<feature type="signal peptide" evidence="2">
    <location>
        <begin position="1"/>
        <end position="19"/>
    </location>
</feature>
<evidence type="ECO:0000313" key="3">
    <source>
        <dbReference type="Ensembl" id="ENSPTEP00000011027.1"/>
    </source>
</evidence>
<feature type="compositionally biased region" description="Polar residues" evidence="1">
    <location>
        <begin position="37"/>
        <end position="53"/>
    </location>
</feature>
<evidence type="ECO:0000256" key="2">
    <source>
        <dbReference type="SAM" id="SignalP"/>
    </source>
</evidence>
<feature type="chain" id="PRO_5034513039" description="Secreted protein" evidence="2">
    <location>
        <begin position="20"/>
        <end position="71"/>
    </location>
</feature>
<keyword evidence="4" id="KW-1185">Reference proteome</keyword>
<organism evidence="3 4">
    <name type="scientific">Piliocolobus tephrosceles</name>
    <name type="common">Ugandan red Colobus</name>
    <dbReference type="NCBI Taxonomy" id="591936"/>
    <lineage>
        <taxon>Eukaryota</taxon>
        <taxon>Metazoa</taxon>
        <taxon>Chordata</taxon>
        <taxon>Craniata</taxon>
        <taxon>Vertebrata</taxon>
        <taxon>Euteleostomi</taxon>
        <taxon>Mammalia</taxon>
        <taxon>Eutheria</taxon>
        <taxon>Euarchontoglires</taxon>
        <taxon>Primates</taxon>
        <taxon>Haplorrhini</taxon>
        <taxon>Catarrhini</taxon>
        <taxon>Cercopithecidae</taxon>
        <taxon>Colobinae</taxon>
        <taxon>Piliocolobus</taxon>
    </lineage>
</organism>
<dbReference type="Proteomes" id="UP000694416">
    <property type="component" value="Unplaced"/>
</dbReference>
<proteinExistence type="predicted"/>
<dbReference type="AlphaFoldDB" id="A0A8C9H2G4"/>
<sequence>MSFFFFLRWSLALSPSLDCSGTISARLYLGKKKKVPRSTSCSERTPEPTVQRNSGREWAKDRRRLSRRKQP</sequence>
<accession>A0A8C9H2G4</accession>
<reference evidence="3" key="2">
    <citation type="submission" date="2025-09" db="UniProtKB">
        <authorList>
            <consortium name="Ensembl"/>
        </authorList>
    </citation>
    <scope>IDENTIFICATION</scope>
</reference>
<feature type="compositionally biased region" description="Basic residues" evidence="1">
    <location>
        <begin position="61"/>
        <end position="71"/>
    </location>
</feature>
<keyword evidence="2" id="KW-0732">Signal</keyword>
<feature type="region of interest" description="Disordered" evidence="1">
    <location>
        <begin position="36"/>
        <end position="71"/>
    </location>
</feature>
<dbReference type="Ensembl" id="ENSPTET00000016669.1">
    <property type="protein sequence ID" value="ENSPTEP00000011027.1"/>
    <property type="gene ID" value="ENSPTEG00000012447.1"/>
</dbReference>
<evidence type="ECO:0000256" key="1">
    <source>
        <dbReference type="SAM" id="MobiDB-lite"/>
    </source>
</evidence>
<evidence type="ECO:0008006" key="5">
    <source>
        <dbReference type="Google" id="ProtNLM"/>
    </source>
</evidence>
<name>A0A8C9H2G4_9PRIM</name>